<reference evidence="2 3" key="1">
    <citation type="submission" date="2019-12" db="EMBL/GenBank/DDBJ databases">
        <authorList>
            <person name="Li M."/>
        </authorList>
    </citation>
    <scope>NUCLEOTIDE SEQUENCE [LARGE SCALE GENOMIC DNA]</scope>
    <source>
        <strain evidence="2 3">GBMRC 2024</strain>
    </source>
</reference>
<evidence type="ECO:0000313" key="2">
    <source>
        <dbReference type="EMBL" id="MXN20422.1"/>
    </source>
</evidence>
<dbReference type="AlphaFoldDB" id="A0A6L7G9R8"/>
<dbReference type="EMBL" id="WUMU01000027">
    <property type="protein sequence ID" value="MXN20422.1"/>
    <property type="molecule type" value="Genomic_DNA"/>
</dbReference>
<proteinExistence type="predicted"/>
<dbReference type="SMART" id="SM00471">
    <property type="entry name" value="HDc"/>
    <property type="match status" value="1"/>
</dbReference>
<dbReference type="Proteomes" id="UP000477911">
    <property type="component" value="Unassembled WGS sequence"/>
</dbReference>
<feature type="domain" description="HD" evidence="1">
    <location>
        <begin position="30"/>
        <end position="134"/>
    </location>
</feature>
<dbReference type="PANTHER" id="PTHR33594">
    <property type="entry name" value="SUPERFAMILY HYDROLASE, PUTATIVE (AFU_ORTHOLOGUE AFUA_1G03035)-RELATED"/>
    <property type="match status" value="1"/>
</dbReference>
<evidence type="ECO:0000313" key="3">
    <source>
        <dbReference type="Proteomes" id="UP000477911"/>
    </source>
</evidence>
<dbReference type="SUPFAM" id="SSF109604">
    <property type="entry name" value="HD-domain/PDEase-like"/>
    <property type="match status" value="1"/>
</dbReference>
<organism evidence="2 3">
    <name type="scientific">Pseudooceanicola albus</name>
    <dbReference type="NCBI Taxonomy" id="2692189"/>
    <lineage>
        <taxon>Bacteria</taxon>
        <taxon>Pseudomonadati</taxon>
        <taxon>Pseudomonadota</taxon>
        <taxon>Alphaproteobacteria</taxon>
        <taxon>Rhodobacterales</taxon>
        <taxon>Paracoccaceae</taxon>
        <taxon>Pseudooceanicola</taxon>
    </lineage>
</organism>
<protein>
    <submittedName>
        <fullName evidence="2">HD domain-containing protein</fullName>
    </submittedName>
</protein>
<keyword evidence="3" id="KW-1185">Reference proteome</keyword>
<dbReference type="InterPro" id="IPR003607">
    <property type="entry name" value="HD/PDEase_dom"/>
</dbReference>
<name>A0A6L7G9R8_9RHOB</name>
<dbReference type="Gene3D" id="1.10.3210.50">
    <property type="match status" value="1"/>
</dbReference>
<dbReference type="InterPro" id="IPR006674">
    <property type="entry name" value="HD_domain"/>
</dbReference>
<comment type="caution">
    <text evidence="2">The sequence shown here is derived from an EMBL/GenBank/DDBJ whole genome shotgun (WGS) entry which is preliminary data.</text>
</comment>
<sequence>MHAQFPLPDLARALLPHAFDSRDSRDSAHDEAHLLRVWRNAQKIMAQEGGDTRILLAATLLHDCVHVDKGAPERSLASRMAAARASDLLGEMGWSAADTAQVAHAIEAHSFSAQIPPQSLEAKILQDADRLDALGYMGVARCLALSGARGAAICHATDPGALNRPLDEDAFALDHFQTKLLGFGKGMQTETGRTMAAARSADLRRFYDGLLAEIG</sequence>
<dbReference type="CDD" id="cd00077">
    <property type="entry name" value="HDc"/>
    <property type="match status" value="1"/>
</dbReference>
<dbReference type="PROSITE" id="PS51831">
    <property type="entry name" value="HD"/>
    <property type="match status" value="1"/>
</dbReference>
<evidence type="ECO:0000259" key="1">
    <source>
        <dbReference type="PROSITE" id="PS51831"/>
    </source>
</evidence>
<gene>
    <name evidence="2" type="ORF">GR170_21515</name>
</gene>
<dbReference type="Pfam" id="PF01966">
    <property type="entry name" value="HD"/>
    <property type="match status" value="1"/>
</dbReference>
<accession>A0A6L7G9R8</accession>
<dbReference type="RefSeq" id="WP_160896548.1">
    <property type="nucleotide sequence ID" value="NZ_WUMU01000027.1"/>
</dbReference>
<dbReference type="PANTHER" id="PTHR33594:SF1">
    <property type="entry name" value="HD_PDEASE DOMAIN-CONTAINING PROTEIN"/>
    <property type="match status" value="1"/>
</dbReference>